<dbReference type="InterPro" id="IPR036638">
    <property type="entry name" value="HLH_DNA-bd_sf"/>
</dbReference>
<gene>
    <name evidence="7" type="ORF">L1049_024665</name>
</gene>
<dbReference type="AlphaFoldDB" id="A0AAP0RVI6"/>
<dbReference type="SUPFAM" id="SSF47459">
    <property type="entry name" value="HLH, helix-loop-helix DNA-binding domain"/>
    <property type="match status" value="1"/>
</dbReference>
<evidence type="ECO:0000256" key="1">
    <source>
        <dbReference type="ARBA" id="ARBA00004123"/>
    </source>
</evidence>
<evidence type="ECO:0000313" key="8">
    <source>
        <dbReference type="Proteomes" id="UP001415857"/>
    </source>
</evidence>
<dbReference type="PANTHER" id="PTHR45844">
    <property type="entry name" value="TRANSCRIPTION FACTOR BHLH30"/>
    <property type="match status" value="1"/>
</dbReference>
<keyword evidence="5" id="KW-0539">Nucleus</keyword>
<dbReference type="PANTHER" id="PTHR45844:SF17">
    <property type="entry name" value="TRANSCRIPTION FACTOR BHLH131"/>
    <property type="match status" value="1"/>
</dbReference>
<dbReference type="EMBL" id="JBBPBK010000005">
    <property type="protein sequence ID" value="KAK9285471.1"/>
    <property type="molecule type" value="Genomic_DNA"/>
</dbReference>
<dbReference type="GO" id="GO:0003677">
    <property type="term" value="F:DNA binding"/>
    <property type="evidence" value="ECO:0007669"/>
    <property type="project" value="UniProtKB-KW"/>
</dbReference>
<dbReference type="GO" id="GO:0005634">
    <property type="term" value="C:nucleus"/>
    <property type="evidence" value="ECO:0007669"/>
    <property type="project" value="UniProtKB-SubCell"/>
</dbReference>
<evidence type="ECO:0000256" key="5">
    <source>
        <dbReference type="ARBA" id="ARBA00023242"/>
    </source>
</evidence>
<dbReference type="SMART" id="SM00353">
    <property type="entry name" value="HLH"/>
    <property type="match status" value="1"/>
</dbReference>
<dbReference type="Proteomes" id="UP001415857">
    <property type="component" value="Unassembled WGS sequence"/>
</dbReference>
<comment type="subcellular location">
    <subcellularLocation>
        <location evidence="1">Nucleus</location>
    </subcellularLocation>
</comment>
<dbReference type="Gene3D" id="4.10.280.10">
    <property type="entry name" value="Helix-loop-helix DNA-binding domain"/>
    <property type="match status" value="1"/>
</dbReference>
<evidence type="ECO:0000256" key="2">
    <source>
        <dbReference type="ARBA" id="ARBA00023015"/>
    </source>
</evidence>
<protein>
    <recommendedName>
        <fullName evidence="6">BHLH domain-containing protein</fullName>
    </recommendedName>
</protein>
<evidence type="ECO:0000259" key="6">
    <source>
        <dbReference type="PROSITE" id="PS50888"/>
    </source>
</evidence>
<dbReference type="GO" id="GO:0003700">
    <property type="term" value="F:DNA-binding transcription factor activity"/>
    <property type="evidence" value="ECO:0007669"/>
    <property type="project" value="InterPro"/>
</dbReference>
<proteinExistence type="predicted"/>
<dbReference type="GO" id="GO:0046983">
    <property type="term" value="F:protein dimerization activity"/>
    <property type="evidence" value="ECO:0007669"/>
    <property type="project" value="InterPro"/>
</dbReference>
<evidence type="ECO:0000256" key="3">
    <source>
        <dbReference type="ARBA" id="ARBA00023125"/>
    </source>
</evidence>
<organism evidence="7 8">
    <name type="scientific">Liquidambar formosana</name>
    <name type="common">Formosan gum</name>
    <dbReference type="NCBI Taxonomy" id="63359"/>
    <lineage>
        <taxon>Eukaryota</taxon>
        <taxon>Viridiplantae</taxon>
        <taxon>Streptophyta</taxon>
        <taxon>Embryophyta</taxon>
        <taxon>Tracheophyta</taxon>
        <taxon>Spermatophyta</taxon>
        <taxon>Magnoliopsida</taxon>
        <taxon>eudicotyledons</taxon>
        <taxon>Gunneridae</taxon>
        <taxon>Pentapetalae</taxon>
        <taxon>Saxifragales</taxon>
        <taxon>Altingiaceae</taxon>
        <taxon>Liquidambar</taxon>
    </lineage>
</organism>
<evidence type="ECO:0000256" key="4">
    <source>
        <dbReference type="ARBA" id="ARBA00023163"/>
    </source>
</evidence>
<evidence type="ECO:0000313" key="7">
    <source>
        <dbReference type="EMBL" id="KAK9285471.1"/>
    </source>
</evidence>
<dbReference type="InterPro" id="IPR045847">
    <property type="entry name" value="AIG1-like"/>
</dbReference>
<dbReference type="PROSITE" id="PS50888">
    <property type="entry name" value="BHLH"/>
    <property type="match status" value="1"/>
</dbReference>
<comment type="caution">
    <text evidence="7">The sequence shown here is derived from an EMBL/GenBank/DDBJ whole genome shotgun (WGS) entry which is preliminary data.</text>
</comment>
<keyword evidence="3" id="KW-0238">DNA-binding</keyword>
<dbReference type="Pfam" id="PF00010">
    <property type="entry name" value="HLH"/>
    <property type="match status" value="1"/>
</dbReference>
<dbReference type="InterPro" id="IPR011598">
    <property type="entry name" value="bHLH_dom"/>
</dbReference>
<keyword evidence="4" id="KW-0804">Transcription</keyword>
<feature type="domain" description="BHLH" evidence="6">
    <location>
        <begin position="48"/>
        <end position="97"/>
    </location>
</feature>
<keyword evidence="2" id="KW-0805">Transcription regulation</keyword>
<keyword evidence="8" id="KW-1185">Reference proteome</keyword>
<accession>A0AAP0RVI6</accession>
<reference evidence="7 8" key="1">
    <citation type="journal article" date="2024" name="Plant J.">
        <title>Genome sequences and population genomics reveal climatic adaptation and genomic divergence between two closely related sweetgum species.</title>
        <authorList>
            <person name="Xu W.Q."/>
            <person name="Ren C.Q."/>
            <person name="Zhang X.Y."/>
            <person name="Comes H.P."/>
            <person name="Liu X.H."/>
            <person name="Li Y.G."/>
            <person name="Kettle C.J."/>
            <person name="Jalonen R."/>
            <person name="Gaisberger H."/>
            <person name="Ma Y.Z."/>
            <person name="Qiu Y.X."/>
        </authorList>
    </citation>
    <scope>NUCLEOTIDE SEQUENCE [LARGE SCALE GENOMIC DNA]</scope>
    <source>
        <strain evidence="7">Hangzhou</strain>
    </source>
</reference>
<sequence length="221" mass="24255">MHRIPSHYEFQSGTNQASFFEEVSLVEMANREDSIIDSKSTAEAKALEACKKHSEAEKRRRDRLNGHYATLRTLLPKTIKAHKASVLEETIRHVRELKKRAAELAAREGSSTGEFVLPDATDEVKVGYCEGDLGVVKATVCCEEREGLMSDMTRALRSIRGKVVRAEMGTVGGRTKSVVWLHGVAGGEDGLGTLSRALKVVINKPNTSCLGLGNKKTRVSF</sequence>
<name>A0AAP0RVI6_LIQFO</name>